<name>A0A5B7HBU6_PORTR</name>
<gene>
    <name evidence="1" type="ORF">E2C01_062714</name>
</gene>
<organism evidence="1 2">
    <name type="scientific">Portunus trituberculatus</name>
    <name type="common">Swimming crab</name>
    <name type="synonym">Neptunus trituberculatus</name>
    <dbReference type="NCBI Taxonomy" id="210409"/>
    <lineage>
        <taxon>Eukaryota</taxon>
        <taxon>Metazoa</taxon>
        <taxon>Ecdysozoa</taxon>
        <taxon>Arthropoda</taxon>
        <taxon>Crustacea</taxon>
        <taxon>Multicrustacea</taxon>
        <taxon>Malacostraca</taxon>
        <taxon>Eumalacostraca</taxon>
        <taxon>Eucarida</taxon>
        <taxon>Decapoda</taxon>
        <taxon>Pleocyemata</taxon>
        <taxon>Brachyura</taxon>
        <taxon>Eubrachyura</taxon>
        <taxon>Portunoidea</taxon>
        <taxon>Portunidae</taxon>
        <taxon>Portuninae</taxon>
        <taxon>Portunus</taxon>
    </lineage>
</organism>
<accession>A0A5B7HBU6</accession>
<dbReference type="AlphaFoldDB" id="A0A5B7HBU6"/>
<evidence type="ECO:0000313" key="2">
    <source>
        <dbReference type="Proteomes" id="UP000324222"/>
    </source>
</evidence>
<keyword evidence="2" id="KW-1185">Reference proteome</keyword>
<proteinExistence type="predicted"/>
<reference evidence="1 2" key="1">
    <citation type="submission" date="2019-05" db="EMBL/GenBank/DDBJ databases">
        <title>Another draft genome of Portunus trituberculatus and its Hox gene families provides insights of decapod evolution.</title>
        <authorList>
            <person name="Jeong J.-H."/>
            <person name="Song I."/>
            <person name="Kim S."/>
            <person name="Choi T."/>
            <person name="Kim D."/>
            <person name="Ryu S."/>
            <person name="Kim W."/>
        </authorList>
    </citation>
    <scope>NUCLEOTIDE SEQUENCE [LARGE SCALE GENOMIC DNA]</scope>
    <source>
        <tissue evidence="1">Muscle</tissue>
    </source>
</reference>
<comment type="caution">
    <text evidence="1">The sequence shown here is derived from an EMBL/GenBank/DDBJ whole genome shotgun (WGS) entry which is preliminary data.</text>
</comment>
<dbReference type="EMBL" id="VSRR010027965">
    <property type="protein sequence ID" value="MPC68512.1"/>
    <property type="molecule type" value="Genomic_DNA"/>
</dbReference>
<protein>
    <submittedName>
        <fullName evidence="1">Uncharacterized protein</fullName>
    </submittedName>
</protein>
<sequence>MFDVLKLNTSSSFVFQLEHEEESPTRRHCSFLHSLHSSLILLAAEGGKDGAAVKPSLTTSPSIC</sequence>
<evidence type="ECO:0000313" key="1">
    <source>
        <dbReference type="EMBL" id="MPC68512.1"/>
    </source>
</evidence>
<dbReference type="Proteomes" id="UP000324222">
    <property type="component" value="Unassembled WGS sequence"/>
</dbReference>